<keyword evidence="3" id="KW-1185">Reference proteome</keyword>
<gene>
    <name evidence="2" type="ORF">C474_01896</name>
</gene>
<dbReference type="PANTHER" id="PTHR43591:SF24">
    <property type="entry name" value="2-METHOXY-6-POLYPRENYL-1,4-BENZOQUINOL METHYLASE, MITOCHONDRIAL"/>
    <property type="match status" value="1"/>
</dbReference>
<dbReference type="RefSeq" id="WP_008383409.1">
    <property type="nucleotide sequence ID" value="NZ_AOIV01000004.1"/>
</dbReference>
<dbReference type="InParanoid" id="M0DJS7"/>
<evidence type="ECO:0000313" key="3">
    <source>
        <dbReference type="Proteomes" id="UP000011513"/>
    </source>
</evidence>
<proteinExistence type="predicted"/>
<dbReference type="Pfam" id="PF08241">
    <property type="entry name" value="Methyltransf_11"/>
    <property type="match status" value="1"/>
</dbReference>
<dbReference type="GO" id="GO:0008757">
    <property type="term" value="F:S-adenosylmethionine-dependent methyltransferase activity"/>
    <property type="evidence" value="ECO:0007669"/>
    <property type="project" value="InterPro"/>
</dbReference>
<reference evidence="2 3" key="1">
    <citation type="journal article" date="2014" name="PLoS Genet.">
        <title>Phylogenetically driven sequencing of extremely halophilic archaea reveals strategies for static and dynamic osmo-response.</title>
        <authorList>
            <person name="Becker E.A."/>
            <person name="Seitzer P.M."/>
            <person name="Tritt A."/>
            <person name="Larsen D."/>
            <person name="Krusor M."/>
            <person name="Yao A.I."/>
            <person name="Wu D."/>
            <person name="Madern D."/>
            <person name="Eisen J.A."/>
            <person name="Darling A.E."/>
            <person name="Facciotti M.T."/>
        </authorList>
    </citation>
    <scope>NUCLEOTIDE SEQUENCE [LARGE SCALE GENOMIC DNA]</scope>
    <source>
        <strain evidence="2 3">JCM 14848</strain>
    </source>
</reference>
<sequence length="265" mass="28723">MSDDRDEDKRETARRFGAAASAYFESAVHRDGEDLRTLASWCADATRALDVATGGGHTAGALAEAGVPRVVAADAAPEMVATAVREYGVAGVAADAERLPFAADAFDAVTCRIAAHHFPDPKTFVDEVARVLEPGGVLAFEDNVAPEDEELAAWLNGVERLRDPTHVALRSVSEWTDLFEGAGMTVEETAGAKLTLNFDAWVERTGVADEDVAELHRRFREAPDGTHDRFEVEFEGDGKPTDGRDSSRAVVSWENPKAVMRIRKR</sequence>
<organism evidence="2 3">
    <name type="scientific">Halogeometricum pallidum JCM 14848</name>
    <dbReference type="NCBI Taxonomy" id="1227487"/>
    <lineage>
        <taxon>Archaea</taxon>
        <taxon>Methanobacteriati</taxon>
        <taxon>Methanobacteriota</taxon>
        <taxon>Stenosarchaea group</taxon>
        <taxon>Halobacteria</taxon>
        <taxon>Halobacteriales</taxon>
        <taxon>Haloferacaceae</taxon>
        <taxon>Halogeometricum</taxon>
    </lineage>
</organism>
<protein>
    <recommendedName>
        <fullName evidence="1">Methyltransferase type 11 domain-containing protein</fullName>
    </recommendedName>
</protein>
<feature type="domain" description="Methyltransferase type 11" evidence="1">
    <location>
        <begin position="49"/>
        <end position="140"/>
    </location>
</feature>
<dbReference type="CDD" id="cd02440">
    <property type="entry name" value="AdoMet_MTases"/>
    <property type="match status" value="1"/>
</dbReference>
<comment type="caution">
    <text evidence="2">The sequence shown here is derived from an EMBL/GenBank/DDBJ whole genome shotgun (WGS) entry which is preliminary data.</text>
</comment>
<dbReference type="PANTHER" id="PTHR43591">
    <property type="entry name" value="METHYLTRANSFERASE"/>
    <property type="match status" value="1"/>
</dbReference>
<dbReference type="SUPFAM" id="SSF53335">
    <property type="entry name" value="S-adenosyl-L-methionine-dependent methyltransferases"/>
    <property type="match status" value="1"/>
</dbReference>
<dbReference type="EMBL" id="AOIV01000004">
    <property type="protein sequence ID" value="ELZ34419.1"/>
    <property type="molecule type" value="Genomic_DNA"/>
</dbReference>
<dbReference type="eggNOG" id="arCOG01792">
    <property type="taxonomic scope" value="Archaea"/>
</dbReference>
<accession>M0DJS7</accession>
<evidence type="ECO:0000259" key="1">
    <source>
        <dbReference type="Pfam" id="PF08241"/>
    </source>
</evidence>
<dbReference type="PATRIC" id="fig|1227487.5.peg.389"/>
<dbReference type="FunCoup" id="M0DJS7">
    <property type="interactions" value="27"/>
</dbReference>
<name>M0DJS7_HALPD</name>
<dbReference type="Proteomes" id="UP000011513">
    <property type="component" value="Unassembled WGS sequence"/>
</dbReference>
<dbReference type="Gene3D" id="3.40.50.150">
    <property type="entry name" value="Vaccinia Virus protein VP39"/>
    <property type="match status" value="1"/>
</dbReference>
<dbReference type="InterPro" id="IPR013216">
    <property type="entry name" value="Methyltransf_11"/>
</dbReference>
<dbReference type="OrthoDB" id="147504at2157"/>
<dbReference type="AlphaFoldDB" id="M0DJS7"/>
<evidence type="ECO:0000313" key="2">
    <source>
        <dbReference type="EMBL" id="ELZ34419.1"/>
    </source>
</evidence>
<dbReference type="InterPro" id="IPR029063">
    <property type="entry name" value="SAM-dependent_MTases_sf"/>
</dbReference>